<sequence length="103" mass="12028">MELLKEYNHKGDTIHSRILLKQTAMIRRRQLSLQKWNLMQSSSILLIENTPENFRVLLVIPTRYKEGSSTARPVKYQSPRAVSCYPNSNKLFYICSLSLQIKT</sequence>
<dbReference type="AlphaFoldDB" id="A0A564YDT4"/>
<dbReference type="Proteomes" id="UP000321570">
    <property type="component" value="Unassembled WGS sequence"/>
</dbReference>
<keyword evidence="2" id="KW-1185">Reference proteome</keyword>
<evidence type="ECO:0000313" key="2">
    <source>
        <dbReference type="Proteomes" id="UP000321570"/>
    </source>
</evidence>
<organism evidence="1 2">
    <name type="scientific">Hymenolepis diminuta</name>
    <name type="common">Rat tapeworm</name>
    <dbReference type="NCBI Taxonomy" id="6216"/>
    <lineage>
        <taxon>Eukaryota</taxon>
        <taxon>Metazoa</taxon>
        <taxon>Spiralia</taxon>
        <taxon>Lophotrochozoa</taxon>
        <taxon>Platyhelminthes</taxon>
        <taxon>Cestoda</taxon>
        <taxon>Eucestoda</taxon>
        <taxon>Cyclophyllidea</taxon>
        <taxon>Hymenolepididae</taxon>
        <taxon>Hymenolepis</taxon>
    </lineage>
</organism>
<dbReference type="EMBL" id="CABIJS010000166">
    <property type="protein sequence ID" value="VUZ45376.1"/>
    <property type="molecule type" value="Genomic_DNA"/>
</dbReference>
<protein>
    <submittedName>
        <fullName evidence="1">Uncharacterized protein</fullName>
    </submittedName>
</protein>
<gene>
    <name evidence="1" type="ORF">WMSIL1_LOCUS5229</name>
</gene>
<reference evidence="1 2" key="1">
    <citation type="submission" date="2019-07" db="EMBL/GenBank/DDBJ databases">
        <authorList>
            <person name="Jastrzebski P J."/>
            <person name="Paukszto L."/>
            <person name="Jastrzebski P J."/>
        </authorList>
    </citation>
    <scope>NUCLEOTIDE SEQUENCE [LARGE SCALE GENOMIC DNA]</scope>
    <source>
        <strain evidence="1 2">WMS-il1</strain>
    </source>
</reference>
<accession>A0A564YDT4</accession>
<name>A0A564YDT4_HYMDI</name>
<evidence type="ECO:0000313" key="1">
    <source>
        <dbReference type="EMBL" id="VUZ45376.1"/>
    </source>
</evidence>
<proteinExistence type="predicted"/>
<feature type="non-terminal residue" evidence="1">
    <location>
        <position position="103"/>
    </location>
</feature>